<dbReference type="AlphaFoldDB" id="A0A6B8RUX9"/>
<dbReference type="RefSeq" id="WP_155704956.1">
    <property type="nucleotide sequence ID" value="NZ_CP034235.1"/>
</dbReference>
<dbReference type="InterPro" id="IPR052048">
    <property type="entry name" value="ST_Response_Regulator"/>
</dbReference>
<dbReference type="GO" id="GO:0043565">
    <property type="term" value="F:sequence-specific DNA binding"/>
    <property type="evidence" value="ECO:0007669"/>
    <property type="project" value="InterPro"/>
</dbReference>
<protein>
    <submittedName>
        <fullName evidence="6">Response regulator</fullName>
    </submittedName>
</protein>
<evidence type="ECO:0000259" key="4">
    <source>
        <dbReference type="PROSITE" id="PS01124"/>
    </source>
</evidence>
<dbReference type="OrthoDB" id="625043at2"/>
<dbReference type="SUPFAM" id="SSF52172">
    <property type="entry name" value="CheY-like"/>
    <property type="match status" value="1"/>
</dbReference>
<dbReference type="InterPro" id="IPR001789">
    <property type="entry name" value="Sig_transdc_resp-reg_receiver"/>
</dbReference>
<dbReference type="CDD" id="cd17536">
    <property type="entry name" value="REC_YesN-like"/>
    <property type="match status" value="1"/>
</dbReference>
<dbReference type="GO" id="GO:0000160">
    <property type="term" value="P:phosphorelay signal transduction system"/>
    <property type="evidence" value="ECO:0007669"/>
    <property type="project" value="InterPro"/>
</dbReference>
<dbReference type="Proteomes" id="UP000426246">
    <property type="component" value="Chromosome"/>
</dbReference>
<sequence length="449" mass="51964">MFRVVIVEDEPPIIRSIKEKIISIDPDFKVVGEYHNGTAAMLEMDIVKPHVLITDLQMPVMDGAALLEQVREKYPEIICVILTGYQNYEYTRMAIRRGITDYLLKPPTVDSIAELLTALKDNLMQNQSLVEAEILQHMAFPNHHSLENFTKTEKMAREYFYHANYILLYAWIPPELQTSLPLTQLLDKAGEFPRQGERHYLISASAHECILLFGIHDIQEKRYLEIEADLRGLSDTEAVSFVLLPVEDGLARIPQLLTKARKAAFTHNYVEKMSFEVVKAAEPIHDSRRMDLSVNHLNHLISFQRKQKQHEFEKQLLSIIAICELEAAPRALWVETMQHLVRVLESNAQPSIASDKARSMEDEIKHAIWGTRESALIIDHLKRIFGRLFQENEEAEQADWLTEVEEYLEKYYVTNISLTDLSEKFNLNPSYLSYVFKSKNHKSPLDYLI</sequence>
<dbReference type="InterPro" id="IPR011006">
    <property type="entry name" value="CheY-like_superfamily"/>
</dbReference>
<keyword evidence="1" id="KW-0805">Transcription regulation</keyword>
<evidence type="ECO:0000313" key="6">
    <source>
        <dbReference type="EMBL" id="QGQ99757.1"/>
    </source>
</evidence>
<proteinExistence type="predicted"/>
<evidence type="ECO:0000259" key="5">
    <source>
        <dbReference type="PROSITE" id="PS50110"/>
    </source>
</evidence>
<dbReference type="Gene3D" id="3.40.50.2300">
    <property type="match status" value="1"/>
</dbReference>
<evidence type="ECO:0000256" key="1">
    <source>
        <dbReference type="ARBA" id="ARBA00023015"/>
    </source>
</evidence>
<dbReference type="PANTHER" id="PTHR43228:SF1">
    <property type="entry name" value="TWO-COMPONENT RESPONSE REGULATOR ARR22"/>
    <property type="match status" value="1"/>
</dbReference>
<dbReference type="KEGG" id="ppsc:EHS13_35295"/>
<dbReference type="Gene3D" id="1.10.10.60">
    <property type="entry name" value="Homeodomain-like"/>
    <property type="match status" value="1"/>
</dbReference>
<dbReference type="EMBL" id="CP034235">
    <property type="protein sequence ID" value="QGQ99757.1"/>
    <property type="molecule type" value="Genomic_DNA"/>
</dbReference>
<feature type="domain" description="Response regulatory" evidence="5">
    <location>
        <begin position="3"/>
        <end position="120"/>
    </location>
</feature>
<accession>A0A6B8RUX9</accession>
<dbReference type="PANTHER" id="PTHR43228">
    <property type="entry name" value="TWO-COMPONENT RESPONSE REGULATOR"/>
    <property type="match status" value="1"/>
</dbReference>
<dbReference type="InterPro" id="IPR009057">
    <property type="entry name" value="Homeodomain-like_sf"/>
</dbReference>
<dbReference type="SUPFAM" id="SSF46689">
    <property type="entry name" value="Homeodomain-like"/>
    <property type="match status" value="1"/>
</dbReference>
<name>A0A6B8RUX9_9BACL</name>
<dbReference type="PROSITE" id="PS01124">
    <property type="entry name" value="HTH_ARAC_FAMILY_2"/>
    <property type="match status" value="1"/>
</dbReference>
<dbReference type="Pfam" id="PF00072">
    <property type="entry name" value="Response_reg"/>
    <property type="match status" value="1"/>
</dbReference>
<keyword evidence="2" id="KW-0804">Transcription</keyword>
<dbReference type="GO" id="GO:0003700">
    <property type="term" value="F:DNA-binding transcription factor activity"/>
    <property type="evidence" value="ECO:0007669"/>
    <property type="project" value="InterPro"/>
</dbReference>
<feature type="modified residue" description="4-aspartylphosphate" evidence="3">
    <location>
        <position position="55"/>
    </location>
</feature>
<keyword evidence="7" id="KW-1185">Reference proteome</keyword>
<evidence type="ECO:0000256" key="3">
    <source>
        <dbReference type="PROSITE-ProRule" id="PRU00169"/>
    </source>
</evidence>
<dbReference type="SMART" id="SM00448">
    <property type="entry name" value="REC"/>
    <property type="match status" value="1"/>
</dbReference>
<reference evidence="7" key="1">
    <citation type="submission" date="2018-11" db="EMBL/GenBank/DDBJ databases">
        <title>Complete genome sequence of Paenibacillus sp. ML311-T8.</title>
        <authorList>
            <person name="Nam Y.-D."/>
            <person name="Kang J."/>
            <person name="Chung W.-H."/>
            <person name="Park Y.S."/>
        </authorList>
    </citation>
    <scope>NUCLEOTIDE SEQUENCE [LARGE SCALE GENOMIC DNA]</scope>
    <source>
        <strain evidence="7">ML311-T8</strain>
    </source>
</reference>
<dbReference type="InterPro" id="IPR018060">
    <property type="entry name" value="HTH_AraC"/>
</dbReference>
<gene>
    <name evidence="6" type="ORF">EHS13_35295</name>
</gene>
<feature type="domain" description="HTH araC/xylS-type" evidence="4">
    <location>
        <begin position="402"/>
        <end position="449"/>
    </location>
</feature>
<evidence type="ECO:0000256" key="2">
    <source>
        <dbReference type="ARBA" id="ARBA00023163"/>
    </source>
</evidence>
<organism evidence="6 7">
    <name type="scientific">Paenibacillus psychroresistens</name>
    <dbReference type="NCBI Taxonomy" id="1778678"/>
    <lineage>
        <taxon>Bacteria</taxon>
        <taxon>Bacillati</taxon>
        <taxon>Bacillota</taxon>
        <taxon>Bacilli</taxon>
        <taxon>Bacillales</taxon>
        <taxon>Paenibacillaceae</taxon>
        <taxon>Paenibacillus</taxon>
    </lineage>
</organism>
<dbReference type="PROSITE" id="PS50110">
    <property type="entry name" value="RESPONSE_REGULATORY"/>
    <property type="match status" value="1"/>
</dbReference>
<evidence type="ECO:0000313" key="7">
    <source>
        <dbReference type="Proteomes" id="UP000426246"/>
    </source>
</evidence>
<keyword evidence="3" id="KW-0597">Phosphoprotein</keyword>